<accession>A0A1Y2MI73</accession>
<gene>
    <name evidence="1" type="primary">grdB_2</name>
    <name evidence="1" type="ORF">BG845_06633</name>
</gene>
<evidence type="ECO:0000313" key="2">
    <source>
        <dbReference type="Proteomes" id="UP000194360"/>
    </source>
</evidence>
<dbReference type="EC" id="1.21.4.2" evidence="1"/>
<reference evidence="1 2" key="1">
    <citation type="submission" date="2016-09" db="EMBL/GenBank/DDBJ databases">
        <title>Pseudonocardia autotrophica DSM535, a candidate organism with high potential of specific P450 cytochromes.</title>
        <authorList>
            <person name="Grumaz C."/>
            <person name="Vainshtein Y."/>
            <person name="Kirstahler P."/>
            <person name="Sohn K."/>
        </authorList>
    </citation>
    <scope>NUCLEOTIDE SEQUENCE [LARGE SCALE GENOMIC DNA]</scope>
    <source>
        <strain evidence="1 2">DSM 535</strain>
    </source>
</reference>
<sequence>MVLCNLVGIAQRVGAPRIVPTRGIPYPTGDPELRPEQERAWRRRLVERALEALATPVEGPTVFPVDIGENT</sequence>
<proteinExistence type="predicted"/>
<keyword evidence="1" id="KW-0560">Oxidoreductase</keyword>
<organism evidence="1 2">
    <name type="scientific">Pseudonocardia autotrophica</name>
    <name type="common">Amycolata autotrophica</name>
    <name type="synonym">Nocardia autotrophica</name>
    <dbReference type="NCBI Taxonomy" id="2074"/>
    <lineage>
        <taxon>Bacteria</taxon>
        <taxon>Bacillati</taxon>
        <taxon>Actinomycetota</taxon>
        <taxon>Actinomycetes</taxon>
        <taxon>Pseudonocardiales</taxon>
        <taxon>Pseudonocardiaceae</taxon>
        <taxon>Pseudonocardia</taxon>
    </lineage>
</organism>
<protein>
    <submittedName>
        <fullName evidence="1">Glycine reductase complex component B subunit gamma</fullName>
        <ecNumber evidence="1">1.21.4.2</ecNumber>
    </submittedName>
</protein>
<keyword evidence="2" id="KW-1185">Reference proteome</keyword>
<evidence type="ECO:0000313" key="1">
    <source>
        <dbReference type="EMBL" id="OSY34659.1"/>
    </source>
</evidence>
<dbReference type="EMBL" id="MIGB01000071">
    <property type="protein sequence ID" value="OSY34659.1"/>
    <property type="molecule type" value="Genomic_DNA"/>
</dbReference>
<name>A0A1Y2MI73_PSEAH</name>
<dbReference type="STRING" id="2074.BG845_06633"/>
<comment type="caution">
    <text evidence="1">The sequence shown here is derived from an EMBL/GenBank/DDBJ whole genome shotgun (WGS) entry which is preliminary data.</text>
</comment>
<dbReference type="AlphaFoldDB" id="A0A1Y2MI73"/>
<dbReference type="GO" id="GO:0030699">
    <property type="term" value="F:glycine reductase activity"/>
    <property type="evidence" value="ECO:0007669"/>
    <property type="project" value="UniProtKB-EC"/>
</dbReference>
<dbReference type="Proteomes" id="UP000194360">
    <property type="component" value="Unassembled WGS sequence"/>
</dbReference>